<feature type="region of interest" description="Disordered" evidence="1">
    <location>
        <begin position="346"/>
        <end position="392"/>
    </location>
</feature>
<evidence type="ECO:0000313" key="3">
    <source>
        <dbReference type="Proteomes" id="UP000297948"/>
    </source>
</evidence>
<feature type="compositionally biased region" description="Basic and acidic residues" evidence="1">
    <location>
        <begin position="346"/>
        <end position="366"/>
    </location>
</feature>
<proteinExistence type="predicted"/>
<accession>A0A4Z0H6W5</accession>
<name>A0A4Z0H6W5_9ACTN</name>
<evidence type="ECO:0000313" key="2">
    <source>
        <dbReference type="EMBL" id="TGB05553.1"/>
    </source>
</evidence>
<dbReference type="AlphaFoldDB" id="A0A4Z0H6W5"/>
<sequence>MRAASSQGIGLWATGSGSNPGVQAEAASGPGVAATSSQGPAVTATGGGSNPGVSATGTGGPGVNATSTQAAAVVAGSTSGPGVQATSNGGIGVWGTTASGNPGVRGDSATGPGVMGTSQGAGVYGKGVAGVGVVGESQEYQGLVGKSATYIGIEGVSSATGYEGVLGECSQGTGVEGRSDTQQGVWGICPQGIGVAARGARGIVSEAPRAADLFGDVYVGGALLHASAGSTMDHPLDPEGRYLEHSVVESSERKNVYDGVVDLDGDGRAIVELPGWFEALNEDFRYQLTPIGAPAPDLHVGQELAGNCFAIAGGPPNRTVSWQVTGVRRDAWSRAHPLECERVKPPEELGRYLHPEEHGQPRERSSDALPEEPLPNDRGMPAELDPGPAQMT</sequence>
<dbReference type="EMBL" id="SRID01000187">
    <property type="protein sequence ID" value="TGB05553.1"/>
    <property type="molecule type" value="Genomic_DNA"/>
</dbReference>
<dbReference type="Proteomes" id="UP000297948">
    <property type="component" value="Unassembled WGS sequence"/>
</dbReference>
<comment type="caution">
    <text evidence="2">The sequence shown here is derived from an EMBL/GenBank/DDBJ whole genome shotgun (WGS) entry which is preliminary data.</text>
</comment>
<organism evidence="2 3">
    <name type="scientific">Streptomyces palmae</name>
    <dbReference type="NCBI Taxonomy" id="1701085"/>
    <lineage>
        <taxon>Bacteria</taxon>
        <taxon>Bacillati</taxon>
        <taxon>Actinomycetota</taxon>
        <taxon>Actinomycetes</taxon>
        <taxon>Kitasatosporales</taxon>
        <taxon>Streptomycetaceae</taxon>
        <taxon>Streptomyces</taxon>
    </lineage>
</organism>
<protein>
    <submittedName>
        <fullName evidence="2">Uncharacterized protein</fullName>
    </submittedName>
</protein>
<keyword evidence="3" id="KW-1185">Reference proteome</keyword>
<feature type="region of interest" description="Disordered" evidence="1">
    <location>
        <begin position="1"/>
        <end position="59"/>
    </location>
</feature>
<gene>
    <name evidence="2" type="ORF">E4099_19320</name>
</gene>
<reference evidence="2 3" key="1">
    <citation type="submission" date="2019-03" db="EMBL/GenBank/DDBJ databases">
        <authorList>
            <person name="Gonzalez-Pimentel J.L."/>
        </authorList>
    </citation>
    <scope>NUCLEOTIDE SEQUENCE [LARGE SCALE GENOMIC DNA]</scope>
    <source>
        <strain evidence="2 3">JCM 31289</strain>
    </source>
</reference>
<evidence type="ECO:0000256" key="1">
    <source>
        <dbReference type="SAM" id="MobiDB-lite"/>
    </source>
</evidence>